<reference evidence="2" key="1">
    <citation type="submission" date="2012-02" db="EMBL/GenBank/DDBJ databases">
        <title>Genome sequencing of Giardia lamblia Genotypes A2 and B isolates (DH and GS) and comparative analysis with the genomes of Genotypes A1 and E (WB and Pig).</title>
        <authorList>
            <person name="Adam R."/>
            <person name="Dahlstrom E."/>
            <person name="Martens C."/>
            <person name="Bruno D."/>
            <person name="Barbian K."/>
            <person name="Porcella S.F."/>
            <person name="Nash T."/>
        </authorList>
    </citation>
    <scope>NUCLEOTIDE SEQUENCE</scope>
    <source>
        <strain evidence="2">GS</strain>
    </source>
</reference>
<dbReference type="GO" id="GO:0008233">
    <property type="term" value="F:peptidase activity"/>
    <property type="evidence" value="ECO:0007669"/>
    <property type="project" value="UniProtKB-KW"/>
</dbReference>
<organism evidence="1 2">
    <name type="scientific">Giardia intestinalis</name>
    <name type="common">Giardia lamblia</name>
    <dbReference type="NCBI Taxonomy" id="5741"/>
    <lineage>
        <taxon>Eukaryota</taxon>
        <taxon>Metamonada</taxon>
        <taxon>Diplomonadida</taxon>
        <taxon>Hexamitidae</taxon>
        <taxon>Giardiinae</taxon>
        <taxon>Giardia</taxon>
    </lineage>
</organism>
<dbReference type="GO" id="GO:0006508">
    <property type="term" value="P:proteolysis"/>
    <property type="evidence" value="ECO:0007669"/>
    <property type="project" value="UniProtKB-KW"/>
</dbReference>
<dbReference type="AlphaFoldDB" id="V6U3N4"/>
<keyword evidence="1" id="KW-0645">Protease</keyword>
<dbReference type="Proteomes" id="UP000018040">
    <property type="component" value="Unassembled WGS sequence"/>
</dbReference>
<dbReference type="VEuPathDB" id="GiardiaDB:QR46_4772"/>
<proteinExistence type="predicted"/>
<protein>
    <submittedName>
        <fullName evidence="1">Cysteine protease</fullName>
    </submittedName>
</protein>
<comment type="caution">
    <text evidence="1">The sequence shown here is derived from an EMBL/GenBank/DDBJ whole genome shotgun (WGS) entry which is preliminary data.</text>
</comment>
<name>V6U3N4_GIAIN</name>
<evidence type="ECO:0000313" key="1">
    <source>
        <dbReference type="EMBL" id="ESU45459.1"/>
    </source>
</evidence>
<dbReference type="EMBL" id="AHHH01000005">
    <property type="protein sequence ID" value="ESU45459.1"/>
    <property type="molecule type" value="Genomic_DNA"/>
</dbReference>
<evidence type="ECO:0000313" key="2">
    <source>
        <dbReference type="Proteomes" id="UP000018040"/>
    </source>
</evidence>
<reference evidence="1 2" key="2">
    <citation type="journal article" date="2013" name="Genome Biol. Evol.">
        <title>Genome sequencing of Giardia lamblia genotypes A2 and B isolates (DH and GS) and comparative analysis with the genomes of genotypes A1 and E (WB and Pig).</title>
        <authorList>
            <person name="Adam R.D."/>
            <person name="Dahlstrom E.W."/>
            <person name="Martens C.A."/>
            <person name="Bruno D.P."/>
            <person name="Barbian K.D."/>
            <person name="Ricklefs S.M."/>
            <person name="Hernandez M.M."/>
            <person name="Narla N.P."/>
            <person name="Patel R.B."/>
            <person name="Porcella S.F."/>
            <person name="Nash T.E."/>
        </authorList>
    </citation>
    <scope>NUCLEOTIDE SEQUENCE [LARGE SCALE GENOMIC DNA]</scope>
    <source>
        <strain evidence="1 2">GS</strain>
    </source>
</reference>
<accession>V6U3N4</accession>
<keyword evidence="1" id="KW-0378">Hydrolase</keyword>
<sequence>MVKVLILKMQLSKAGDPMQQDRSNERTTLAHLRHAPAMYYLTLLVHEHALHTIGSSTYVSTTHAQQSDKVLHKVTTSREASA</sequence>
<gene>
    <name evidence="1" type="ORF">GSB_150916</name>
</gene>